<dbReference type="Proteomes" id="UP000267096">
    <property type="component" value="Unassembled WGS sequence"/>
</dbReference>
<dbReference type="OrthoDB" id="1708389at2759"/>
<protein>
    <submittedName>
        <fullName evidence="1 3">Uncharacterized protein</fullName>
    </submittedName>
</protein>
<dbReference type="WBParaSite" id="ASIM_0001612901-mRNA-1">
    <property type="protein sequence ID" value="ASIM_0001612901-mRNA-1"/>
    <property type="gene ID" value="ASIM_0001612901"/>
</dbReference>
<evidence type="ECO:0000313" key="1">
    <source>
        <dbReference type="EMBL" id="VDK55460.1"/>
    </source>
</evidence>
<keyword evidence="2" id="KW-1185">Reference proteome</keyword>
<accession>A0A0M3K588</accession>
<reference evidence="1 2" key="2">
    <citation type="submission" date="2018-11" db="EMBL/GenBank/DDBJ databases">
        <authorList>
            <consortium name="Pathogen Informatics"/>
        </authorList>
    </citation>
    <scope>NUCLEOTIDE SEQUENCE [LARGE SCALE GENOMIC DNA]</scope>
</reference>
<organism evidence="3">
    <name type="scientific">Anisakis simplex</name>
    <name type="common">Herring worm</name>
    <dbReference type="NCBI Taxonomy" id="6269"/>
    <lineage>
        <taxon>Eukaryota</taxon>
        <taxon>Metazoa</taxon>
        <taxon>Ecdysozoa</taxon>
        <taxon>Nematoda</taxon>
        <taxon>Chromadorea</taxon>
        <taxon>Rhabditida</taxon>
        <taxon>Spirurina</taxon>
        <taxon>Ascaridomorpha</taxon>
        <taxon>Ascaridoidea</taxon>
        <taxon>Anisakidae</taxon>
        <taxon>Anisakis</taxon>
        <taxon>Anisakis simplex complex</taxon>
    </lineage>
</organism>
<dbReference type="EMBL" id="UYRR01032394">
    <property type="protein sequence ID" value="VDK55460.1"/>
    <property type="molecule type" value="Genomic_DNA"/>
</dbReference>
<proteinExistence type="predicted"/>
<dbReference type="AlphaFoldDB" id="A0A0M3K588"/>
<evidence type="ECO:0000313" key="3">
    <source>
        <dbReference type="WBParaSite" id="ASIM_0001612901-mRNA-1"/>
    </source>
</evidence>
<gene>
    <name evidence="1" type="ORF">ASIM_LOCUS15536</name>
</gene>
<sequence length="87" mass="9810">MLFKHSLCSSSGHILNGNANEIICMPYDEVQKITKVHCMTPWPGRAIEVRLESKRKPLQFVGITKRDEFFDTVIELASQAGVNLSFS</sequence>
<reference evidence="3" key="1">
    <citation type="submission" date="2017-02" db="UniProtKB">
        <authorList>
            <consortium name="WormBaseParasite"/>
        </authorList>
    </citation>
    <scope>IDENTIFICATION</scope>
</reference>
<evidence type="ECO:0000313" key="2">
    <source>
        <dbReference type="Proteomes" id="UP000267096"/>
    </source>
</evidence>
<name>A0A0M3K588_ANISI</name>